<feature type="compositionally biased region" description="Low complexity" evidence="7">
    <location>
        <begin position="333"/>
        <end position="344"/>
    </location>
</feature>
<gene>
    <name evidence="10" type="primary">LOC123055379</name>
</gene>
<evidence type="ECO:0000313" key="11">
    <source>
        <dbReference type="Proteomes" id="UP000019116"/>
    </source>
</evidence>
<keyword evidence="3" id="KW-0418">Kinase</keyword>
<dbReference type="SUPFAM" id="SSF49562">
    <property type="entry name" value="C2 domain (Calcium/lipid-binding domain, CaLB)"/>
    <property type="match status" value="1"/>
</dbReference>
<dbReference type="AlphaFoldDB" id="A0A3B6DRF9"/>
<name>A0A3B6DRF9_WHEAT</name>
<dbReference type="Gene3D" id="2.60.40.1110">
    <property type="match status" value="1"/>
</dbReference>
<protein>
    <recommendedName>
        <fullName evidence="12">Protein kinase domain-containing protein</fullName>
    </recommendedName>
</protein>
<evidence type="ECO:0000313" key="10">
    <source>
        <dbReference type="EnsemblPlants" id="TraesCS2D02G580000.2"/>
    </source>
</evidence>
<dbReference type="PROSITE" id="PS00107">
    <property type="entry name" value="PROTEIN_KINASE_ATP"/>
    <property type="match status" value="1"/>
</dbReference>
<dbReference type="Gramene" id="TraesMAC2D03G01300580.2">
    <property type="protein sequence ID" value="TraesMAC2D03G01300580.2"/>
    <property type="gene ID" value="TraesMAC2D03G01300580"/>
</dbReference>
<dbReference type="InterPro" id="IPR035892">
    <property type="entry name" value="C2_domain_sf"/>
</dbReference>
<reference evidence="10" key="2">
    <citation type="submission" date="2018-10" db="UniProtKB">
        <authorList>
            <consortium name="EnsemblPlants"/>
        </authorList>
    </citation>
    <scope>IDENTIFICATION</scope>
</reference>
<dbReference type="GO" id="GO:0004721">
    <property type="term" value="F:phosphoprotein phosphatase activity"/>
    <property type="evidence" value="ECO:0007669"/>
    <property type="project" value="UniProtKB-KW"/>
</dbReference>
<dbReference type="Gene3D" id="3.30.200.20">
    <property type="entry name" value="Phosphorylase Kinase, domain 1"/>
    <property type="match status" value="1"/>
</dbReference>
<dbReference type="GO" id="GO:0004672">
    <property type="term" value="F:protein kinase activity"/>
    <property type="evidence" value="ECO:0007669"/>
    <property type="project" value="InterPro"/>
</dbReference>
<dbReference type="InterPro" id="IPR000719">
    <property type="entry name" value="Prot_kinase_dom"/>
</dbReference>
<evidence type="ECO:0000256" key="6">
    <source>
        <dbReference type="PROSITE-ProRule" id="PRU10141"/>
    </source>
</evidence>
<dbReference type="InterPro" id="IPR014020">
    <property type="entry name" value="Tensin_C2-dom"/>
</dbReference>
<dbReference type="Pfam" id="PF00069">
    <property type="entry name" value="Pkinase"/>
    <property type="match status" value="1"/>
</dbReference>
<reference evidence="10" key="1">
    <citation type="submission" date="2018-08" db="EMBL/GenBank/DDBJ databases">
        <authorList>
            <person name="Rossello M."/>
        </authorList>
    </citation>
    <scope>NUCLEOTIDE SEQUENCE [LARGE SCALE GENOMIC DNA]</scope>
    <source>
        <strain evidence="10">cv. Chinese Spring</strain>
    </source>
</reference>
<dbReference type="InterPro" id="IPR008271">
    <property type="entry name" value="Ser/Thr_kinase_AS"/>
</dbReference>
<dbReference type="Gramene" id="TraesMAC2D03G01300580.1">
    <property type="protein sequence ID" value="TraesMAC2D03G01300580.1"/>
    <property type="gene ID" value="TraesMAC2D03G01300580"/>
</dbReference>
<keyword evidence="1" id="KW-0808">Transferase</keyword>
<accession>A0A3B6DRF9</accession>
<dbReference type="GO" id="GO:0005524">
    <property type="term" value="F:ATP binding"/>
    <property type="evidence" value="ECO:0007669"/>
    <property type="project" value="UniProtKB-UniRule"/>
</dbReference>
<dbReference type="InterPro" id="IPR051144">
    <property type="entry name" value="Formin_homology_domain"/>
</dbReference>
<dbReference type="SMR" id="A0A3B6DRF9"/>
<dbReference type="SUPFAM" id="SSF52799">
    <property type="entry name" value="(Phosphotyrosine protein) phosphatases II"/>
    <property type="match status" value="1"/>
</dbReference>
<proteinExistence type="predicted"/>
<dbReference type="Gramene" id="TraesSYM2D03G01322130.1">
    <property type="protein sequence ID" value="TraesSYM2D03G01322130.1"/>
    <property type="gene ID" value="TraesSYM2D03G01322130"/>
</dbReference>
<organism evidence="10">
    <name type="scientific">Triticum aestivum</name>
    <name type="common">Wheat</name>
    <dbReference type="NCBI Taxonomy" id="4565"/>
    <lineage>
        <taxon>Eukaryota</taxon>
        <taxon>Viridiplantae</taxon>
        <taxon>Streptophyta</taxon>
        <taxon>Embryophyta</taxon>
        <taxon>Tracheophyta</taxon>
        <taxon>Spermatophyta</taxon>
        <taxon>Magnoliopsida</taxon>
        <taxon>Liliopsida</taxon>
        <taxon>Poales</taxon>
        <taxon>Poaceae</taxon>
        <taxon>BOP clade</taxon>
        <taxon>Pooideae</taxon>
        <taxon>Triticodae</taxon>
        <taxon>Triticeae</taxon>
        <taxon>Triticinae</taxon>
        <taxon>Triticum</taxon>
    </lineage>
</organism>
<dbReference type="Gramene" id="TraesSTA2D03G01293190.1">
    <property type="protein sequence ID" value="TraesSTA2D03G01293190.1"/>
    <property type="gene ID" value="TraesSTA2D03G01293190"/>
</dbReference>
<dbReference type="InterPro" id="IPR011009">
    <property type="entry name" value="Kinase-like_dom_sf"/>
</dbReference>
<dbReference type="FunFam" id="3.30.200.20:FF:000465">
    <property type="entry name" value="Cysteine-rich receptor-like protein kinase 6"/>
    <property type="match status" value="1"/>
</dbReference>
<dbReference type="SUPFAM" id="SSF56112">
    <property type="entry name" value="Protein kinase-like (PK-like)"/>
    <property type="match status" value="1"/>
</dbReference>
<dbReference type="InterPro" id="IPR029021">
    <property type="entry name" value="Prot-tyrosine_phosphatase-like"/>
</dbReference>
<feature type="region of interest" description="Disordered" evidence="7">
    <location>
        <begin position="325"/>
        <end position="344"/>
    </location>
</feature>
<dbReference type="Gene3D" id="3.90.190.10">
    <property type="entry name" value="Protein tyrosine phosphatase superfamily"/>
    <property type="match status" value="1"/>
</dbReference>
<dbReference type="PROSITE" id="PS50011">
    <property type="entry name" value="PROTEIN_KINASE_DOM"/>
    <property type="match status" value="1"/>
</dbReference>
<dbReference type="EnsemblPlants" id="TraesCS2D02G580000.2">
    <property type="protein sequence ID" value="TraesCS2D02G580000.2"/>
    <property type="gene ID" value="TraesCS2D02G580000"/>
</dbReference>
<dbReference type="Pfam" id="PF10409">
    <property type="entry name" value="PTEN_C2"/>
    <property type="match status" value="1"/>
</dbReference>
<dbReference type="Gramene" id="TraesNOR2D03G01319780.1">
    <property type="protein sequence ID" value="TraesNOR2D03G01319780.1"/>
    <property type="gene ID" value="TraesNOR2D03G01319780"/>
</dbReference>
<dbReference type="PANTHER" id="PTHR45733:SF8">
    <property type="entry name" value="FORMIN-J"/>
    <property type="match status" value="1"/>
</dbReference>
<evidence type="ECO:0000256" key="7">
    <source>
        <dbReference type="SAM" id="MobiDB-lite"/>
    </source>
</evidence>
<dbReference type="PROSITE" id="PS51182">
    <property type="entry name" value="C2_TENSIN"/>
    <property type="match status" value="1"/>
</dbReference>
<dbReference type="PROSITE" id="PS00108">
    <property type="entry name" value="PROTEIN_KINASE_ST"/>
    <property type="match status" value="1"/>
</dbReference>
<dbReference type="Gramene" id="TraesARI2D03G01317580.1">
    <property type="protein sequence ID" value="TraesARI2D03G01317580.1"/>
    <property type="gene ID" value="TraesARI2D03G01317580"/>
</dbReference>
<sequence>MEPTSLPIRLLEKITDNFSEERLLGQGAYGKVYRGVYNNGQEIAVKLLHNNMQTIDDEQFIHEFDNLMMLNHPNIVRLVGYCYETQRQHMDFEGRTVFAETTYKALCFEYMPKGSLQNHLSDECNGLDWQTRYKIIKGACEGLKYLHEGFKEPFYHLDIKPDNMLLDENMTLKLADFGLSKFYDGRQTCRVTQSPIAGTIGYMPPEYLFGNVVSKKFDIFSLGVVMTKIIVGPNGHTRHAEMHHQEFLDQVQGNWRKRLQATWSPPELVEAQCQQVKRCIEIALSCMEMDRHKRPSVVDIIHELNKTETFIEKITYYELDPSPPLGSTSNVVQPATSSPPSSPTLSLQLASSRDVEVEAAKLLHKLILESKDEPTKMARKLYVICQHMKLSGKEQSLPYQVISRAMEILVSQHGIDMDALGSSRVPFSGRPQAVDSSGVMFKDKVIIGGVMFKDKVIIGGQSPVVGRNASQRSGQAALSQFPSACAIGFSTSPQCPHPMVISKMSPPLFRTVVHRKSHDGLLKITDRVYVLDSCFTTDVFAGDKYQRQHYIKDIVSRLKSNFANAHFLVSNFREGRRWSQSQSLLAKILNSYDMTVMEYPRQYEGCPILTMEMIYHFLKSADSWLSVGQDNVMIMHCERGGWSVLAFMLAGLLLCQKKFTDEQKMLEMVYKQAPRELIQLLSPINPMPSQIRYLQYISHSNINLRSSWLPGDRPLTLDNVLLISIPDFNGESGCSPIFRIYGHDPLSGTENNPKVVFSTAKKYVRLYKQAKDDGIKIDVHCHIQGDVVLECTSMDAEKEREEIMFRLMFNTSFIRSDILVLDRDEIDMMWDAKDRFPENFKVEVMFSEMAMEVTKENLPVEAFEEVQEIFSNTEWLDSKENAALESRSKKARLDTHI</sequence>
<dbReference type="Gramene" id="TraesCS2D03G1312300.2">
    <property type="protein sequence ID" value="TraesCS2D03G1312300.2.CDS"/>
    <property type="gene ID" value="TraesCS2D03G1312300"/>
</dbReference>
<evidence type="ECO:0000256" key="2">
    <source>
        <dbReference type="ARBA" id="ARBA00022741"/>
    </source>
</evidence>
<evidence type="ECO:0000259" key="8">
    <source>
        <dbReference type="PROSITE" id="PS50011"/>
    </source>
</evidence>
<evidence type="ECO:0008006" key="12">
    <source>
        <dbReference type="Google" id="ProtNLM"/>
    </source>
</evidence>
<feature type="domain" description="Protein kinase" evidence="8">
    <location>
        <begin position="18"/>
        <end position="311"/>
    </location>
</feature>
<dbReference type="Gramene" id="TraesRN2D0101296200.2">
    <property type="protein sequence ID" value="TraesRN2D0101296200.2"/>
    <property type="gene ID" value="TraesRN2D0101296200"/>
</dbReference>
<dbReference type="SMART" id="SM00220">
    <property type="entry name" value="S_TKc"/>
    <property type="match status" value="1"/>
</dbReference>
<dbReference type="PANTHER" id="PTHR45733">
    <property type="entry name" value="FORMIN-J"/>
    <property type="match status" value="1"/>
</dbReference>
<keyword evidence="11" id="KW-1185">Reference proteome</keyword>
<dbReference type="Gene3D" id="1.10.510.10">
    <property type="entry name" value="Transferase(Phosphotransferase) domain 1"/>
    <property type="match status" value="1"/>
</dbReference>
<evidence type="ECO:0000256" key="3">
    <source>
        <dbReference type="ARBA" id="ARBA00022777"/>
    </source>
</evidence>
<keyword evidence="5" id="KW-0378">Hydrolase</keyword>
<keyword evidence="4 6" id="KW-0067">ATP-binding</keyword>
<feature type="binding site" evidence="6">
    <location>
        <position position="46"/>
    </location>
    <ligand>
        <name>ATP</name>
        <dbReference type="ChEBI" id="CHEBI:30616"/>
    </ligand>
</feature>
<evidence type="ECO:0000256" key="4">
    <source>
        <dbReference type="ARBA" id="ARBA00022840"/>
    </source>
</evidence>
<dbReference type="InterPro" id="IPR017441">
    <property type="entry name" value="Protein_kinase_ATP_BS"/>
</dbReference>
<dbReference type="Gramene" id="TraesCS2D02G580000.2">
    <property type="protein sequence ID" value="TraesCS2D02G580000.2"/>
    <property type="gene ID" value="TraesCS2D02G580000"/>
</dbReference>
<evidence type="ECO:0000256" key="1">
    <source>
        <dbReference type="ARBA" id="ARBA00022679"/>
    </source>
</evidence>
<evidence type="ECO:0000259" key="9">
    <source>
        <dbReference type="PROSITE" id="PS51182"/>
    </source>
</evidence>
<evidence type="ECO:0000256" key="5">
    <source>
        <dbReference type="ARBA" id="ARBA00022912"/>
    </source>
</evidence>
<dbReference type="Gramene" id="TraesLDM2D03G01304060.1">
    <property type="protein sequence ID" value="TraesLDM2D03G01304060.1"/>
    <property type="gene ID" value="TraesLDM2D03G01304060"/>
</dbReference>
<keyword evidence="5" id="KW-0904">Protein phosphatase</keyword>
<dbReference type="Proteomes" id="UP000019116">
    <property type="component" value="Chromosome 2D"/>
</dbReference>
<feature type="domain" description="C2 tensin-type" evidence="9">
    <location>
        <begin position="712"/>
        <end position="849"/>
    </location>
</feature>
<dbReference type="SMART" id="SM01326">
    <property type="entry name" value="PTEN_C2"/>
    <property type="match status" value="1"/>
</dbReference>
<keyword evidence="2 6" id="KW-0547">Nucleotide-binding</keyword>